<protein>
    <recommendedName>
        <fullName evidence="1">Vps16 N-terminal domain-containing protein</fullName>
    </recommendedName>
</protein>
<evidence type="ECO:0000313" key="2">
    <source>
        <dbReference type="EMBL" id="OHT15465.1"/>
    </source>
</evidence>
<proteinExistence type="predicted"/>
<dbReference type="GeneID" id="94832297"/>
<dbReference type="GO" id="GO:0005768">
    <property type="term" value="C:endosome"/>
    <property type="evidence" value="ECO:0007669"/>
    <property type="project" value="TreeGrafter"/>
</dbReference>
<sequence>MITDISISPYHLTFEEISTKTGEFIESIDVFQWERLNNKNWDFYFFPDVERYTMGRGSGLISRDITSPFDSNSKPHVYLFDTYSNLVWDLIVDHRCNHAISKVFDNDNIAVMTDDGFFFCYQYRQLTMELDLKLDYSTTSVMAVDFWNDGFVCLLTNGDLLEARKFRNPRRIRHFESIGKPLGFFVLPPEISPTGQSIVYILDQSGKLLMATEKQCFTIGFESEITNIAPSASFSKIALLTSDFNIIVTSYDLQELFYKRQVENTGYLSVTNLSWVGDTSPVVCFKGAVILVNDDSTGQAMWTLDSEDDFAFGFTDSDSCLICTSGPTYRLKNVPRNIFNIFDTSSDPDYLIGNLGDDFDTHLRRSSYHEITSNTNHARRLCETFDKRLETPPIQAVTAIGPNDIISQAAKDCLEAAEYFEDSNIQDFFLNVACFAFTYMGNTTALFESVTRIKILNMVRKIANIPTTSTQVFDIGIDSLIMRLMNRELHFIAMDIAHILHKPTTSIQKQYVDRAMKTILDDNICFNTINDHKDIDFGYAAVSAAQNKRQKLALEFCKLEPHFSRKAIIFAQIGEWAEALRHADAACDSSALFNALVILFDSPEIENVNLAVSQSEVASMYIVNNYGFVDSVRTQTILQMIDPKSIFEDAKFRAQLWENEVPTCLQSALKPQIKLEECQKPVAIKKNDPSIVGKSFNDTIRQLLSIAEDQLAFDFAKSVGIPKVNVAVLGIQHLSRLGRWNRLKMFILHKEWSSLWPFVIEIALSKCNEEFAMQFAEEVATREHNRDLINQLQSGAFGVSNLATKPSYQKKLFRKSFFKPFL</sequence>
<dbReference type="RefSeq" id="XP_068368601.1">
    <property type="nucleotide sequence ID" value="XM_068497593.1"/>
</dbReference>
<comment type="caution">
    <text evidence="2">The sequence shown here is derived from an EMBL/GenBank/DDBJ whole genome shotgun (WGS) entry which is preliminary data.</text>
</comment>
<dbReference type="GO" id="GO:0006886">
    <property type="term" value="P:intracellular protein transport"/>
    <property type="evidence" value="ECO:0007669"/>
    <property type="project" value="InterPro"/>
</dbReference>
<dbReference type="GO" id="GO:0016197">
    <property type="term" value="P:endosomal transport"/>
    <property type="evidence" value="ECO:0007669"/>
    <property type="project" value="TreeGrafter"/>
</dbReference>
<dbReference type="SUPFAM" id="SSF50998">
    <property type="entry name" value="Quinoprotein alcohol dehydrogenase-like"/>
    <property type="match status" value="1"/>
</dbReference>
<reference evidence="2" key="1">
    <citation type="submission" date="2016-10" db="EMBL/GenBank/DDBJ databases">
        <authorList>
            <person name="Benchimol M."/>
            <person name="Almeida L.G."/>
            <person name="Vasconcelos A.T."/>
            <person name="Perreira-Neves A."/>
            <person name="Rosa I.A."/>
            <person name="Tasca T."/>
            <person name="Bogo M.R."/>
            <person name="de Souza W."/>
        </authorList>
    </citation>
    <scope>NUCLEOTIDE SEQUENCE [LARGE SCALE GENOMIC DNA]</scope>
    <source>
        <strain evidence="2">K</strain>
    </source>
</reference>
<dbReference type="InterPro" id="IPR038132">
    <property type="entry name" value="Vps16_C_sf"/>
</dbReference>
<dbReference type="InterPro" id="IPR016534">
    <property type="entry name" value="VPS16"/>
</dbReference>
<dbReference type="EMBL" id="MLAK01000218">
    <property type="protein sequence ID" value="OHT15465.1"/>
    <property type="molecule type" value="Genomic_DNA"/>
</dbReference>
<accession>A0A1J4KVX4</accession>
<keyword evidence="3" id="KW-1185">Reference proteome</keyword>
<dbReference type="GO" id="GO:0005765">
    <property type="term" value="C:lysosomal membrane"/>
    <property type="evidence" value="ECO:0007669"/>
    <property type="project" value="TreeGrafter"/>
</dbReference>
<dbReference type="InterPro" id="IPR006926">
    <property type="entry name" value="Vps16_N"/>
</dbReference>
<dbReference type="AlphaFoldDB" id="A0A1J4KVX4"/>
<dbReference type="Gene3D" id="1.10.150.780">
    <property type="entry name" value="Vps16, C-terminal region"/>
    <property type="match status" value="1"/>
</dbReference>
<organism evidence="2 3">
    <name type="scientific">Tritrichomonas foetus</name>
    <dbReference type="NCBI Taxonomy" id="1144522"/>
    <lineage>
        <taxon>Eukaryota</taxon>
        <taxon>Metamonada</taxon>
        <taxon>Parabasalia</taxon>
        <taxon>Tritrichomonadida</taxon>
        <taxon>Tritrichomonadidae</taxon>
        <taxon>Tritrichomonas</taxon>
    </lineage>
</organism>
<dbReference type="VEuPathDB" id="TrichDB:TRFO_14084"/>
<feature type="domain" description="Vps16 N-terminal" evidence="1">
    <location>
        <begin position="196"/>
        <end position="346"/>
    </location>
</feature>
<dbReference type="GO" id="GO:0042144">
    <property type="term" value="P:vacuole fusion, non-autophagic"/>
    <property type="evidence" value="ECO:0007669"/>
    <property type="project" value="TreeGrafter"/>
</dbReference>
<dbReference type="GO" id="GO:0030897">
    <property type="term" value="C:HOPS complex"/>
    <property type="evidence" value="ECO:0007669"/>
    <property type="project" value="TreeGrafter"/>
</dbReference>
<evidence type="ECO:0000313" key="3">
    <source>
        <dbReference type="Proteomes" id="UP000179807"/>
    </source>
</evidence>
<dbReference type="OrthoDB" id="1792at2759"/>
<dbReference type="InterPro" id="IPR011047">
    <property type="entry name" value="Quinoprotein_ADH-like_sf"/>
</dbReference>
<evidence type="ECO:0000259" key="1">
    <source>
        <dbReference type="Pfam" id="PF04841"/>
    </source>
</evidence>
<name>A0A1J4KVX4_9EUKA</name>
<dbReference type="Pfam" id="PF04841">
    <property type="entry name" value="Vps16_N"/>
    <property type="match status" value="1"/>
</dbReference>
<dbReference type="GO" id="GO:0003779">
    <property type="term" value="F:actin binding"/>
    <property type="evidence" value="ECO:0007669"/>
    <property type="project" value="TreeGrafter"/>
</dbReference>
<dbReference type="Proteomes" id="UP000179807">
    <property type="component" value="Unassembled WGS sequence"/>
</dbReference>
<gene>
    <name evidence="2" type="ORF">TRFO_14084</name>
</gene>
<dbReference type="PANTHER" id="PTHR12811">
    <property type="entry name" value="VACUOLAR PROTEIN SORTING VPS16"/>
    <property type="match status" value="1"/>
</dbReference>
<dbReference type="PANTHER" id="PTHR12811:SF0">
    <property type="entry name" value="VACUOLAR PROTEIN SORTING-ASSOCIATED PROTEIN 16 HOMOLOG"/>
    <property type="match status" value="1"/>
</dbReference>